<evidence type="ECO:0000313" key="2">
    <source>
        <dbReference type="Proteomes" id="UP000290172"/>
    </source>
</evidence>
<dbReference type="EMBL" id="PDKJ01000001">
    <property type="protein sequence ID" value="RXJ69990.1"/>
    <property type="molecule type" value="Genomic_DNA"/>
</dbReference>
<sequence>MEYGLIPTINQYAENNELLLQQVQPSNEIAKLSNGDEAKKIAKDNFLKGVEEGQDKTSESSETNSVSVKNAPTYQEVVLTNLNFGFNNSSRDFYVKAIRGDSESQYPTDEMMRLKAYYLAEEKAARAAD</sequence>
<evidence type="ECO:0000313" key="1">
    <source>
        <dbReference type="EMBL" id="RXJ69990.1"/>
    </source>
</evidence>
<dbReference type="Proteomes" id="UP000290172">
    <property type="component" value="Unassembled WGS sequence"/>
</dbReference>
<organism evidence="1 2">
    <name type="scientific">Halarcobacter ebronensis</name>
    <dbReference type="NCBI Taxonomy" id="1462615"/>
    <lineage>
        <taxon>Bacteria</taxon>
        <taxon>Pseudomonadati</taxon>
        <taxon>Campylobacterota</taxon>
        <taxon>Epsilonproteobacteria</taxon>
        <taxon>Campylobacterales</taxon>
        <taxon>Arcobacteraceae</taxon>
        <taxon>Halarcobacter</taxon>
    </lineage>
</organism>
<dbReference type="AlphaFoldDB" id="A0A4Q0YH78"/>
<dbReference type="RefSeq" id="WP_128977797.1">
    <property type="nucleotide sequence ID" value="NZ_PDKJ01000001.1"/>
</dbReference>
<gene>
    <name evidence="1" type="ORF">CRV08_00050</name>
</gene>
<reference evidence="1 2" key="1">
    <citation type="submission" date="2017-10" db="EMBL/GenBank/DDBJ databases">
        <title>Genomics of the genus Arcobacter.</title>
        <authorList>
            <person name="Perez-Cataluna A."/>
            <person name="Figueras M.J."/>
        </authorList>
    </citation>
    <scope>NUCLEOTIDE SEQUENCE [LARGE SCALE GENOMIC DNA]</scope>
    <source>
        <strain evidence="1 2">CECT 8993</strain>
    </source>
</reference>
<protein>
    <submittedName>
        <fullName evidence="1">Uncharacterized protein</fullName>
    </submittedName>
</protein>
<accession>A0A4Q0YH78</accession>
<proteinExistence type="predicted"/>
<comment type="caution">
    <text evidence="1">The sequence shown here is derived from an EMBL/GenBank/DDBJ whole genome shotgun (WGS) entry which is preliminary data.</text>
</comment>
<name>A0A4Q0YH78_9BACT</name>